<dbReference type="GO" id="GO:0006325">
    <property type="term" value="P:chromatin organization"/>
    <property type="evidence" value="ECO:0007669"/>
    <property type="project" value="UniProtKB-KW"/>
</dbReference>
<dbReference type="EMBL" id="WIXE01002155">
    <property type="protein sequence ID" value="KAK5985065.1"/>
    <property type="molecule type" value="Genomic_DNA"/>
</dbReference>
<dbReference type="Gene3D" id="1.10.274.30">
    <property type="entry name" value="MRG domain"/>
    <property type="match status" value="1"/>
</dbReference>
<accession>A0AAN8FVM5</accession>
<keyword evidence="3" id="KW-0805">Transcription regulation</keyword>
<keyword evidence="4" id="KW-0804">Transcription</keyword>
<evidence type="ECO:0000256" key="3">
    <source>
        <dbReference type="ARBA" id="ARBA00023015"/>
    </source>
</evidence>
<reference evidence="8 9" key="1">
    <citation type="submission" date="2019-10" db="EMBL/GenBank/DDBJ databases">
        <title>Assembly and Annotation for the nematode Trichostrongylus colubriformis.</title>
        <authorList>
            <person name="Martin J."/>
        </authorList>
    </citation>
    <scope>NUCLEOTIDE SEQUENCE [LARGE SCALE GENOMIC DNA]</scope>
    <source>
        <strain evidence="8">G859</strain>
        <tissue evidence="8">Whole worm</tissue>
    </source>
</reference>
<dbReference type="GO" id="GO:0005634">
    <property type="term" value="C:nucleus"/>
    <property type="evidence" value="ECO:0007669"/>
    <property type="project" value="UniProtKB-SubCell"/>
</dbReference>
<dbReference type="InterPro" id="IPR038217">
    <property type="entry name" value="MRG_C_sf"/>
</dbReference>
<evidence type="ECO:0000313" key="8">
    <source>
        <dbReference type="EMBL" id="KAK5985065.1"/>
    </source>
</evidence>
<evidence type="ECO:0000256" key="2">
    <source>
        <dbReference type="ARBA" id="ARBA00022853"/>
    </source>
</evidence>
<proteinExistence type="predicted"/>
<feature type="non-terminal residue" evidence="8">
    <location>
        <position position="1"/>
    </location>
</feature>
<dbReference type="GO" id="GO:0035267">
    <property type="term" value="C:NuA4 histone acetyltransferase complex"/>
    <property type="evidence" value="ECO:0007669"/>
    <property type="project" value="TreeGrafter"/>
</dbReference>
<organism evidence="8 9">
    <name type="scientific">Trichostrongylus colubriformis</name>
    <name type="common">Black scour worm</name>
    <dbReference type="NCBI Taxonomy" id="6319"/>
    <lineage>
        <taxon>Eukaryota</taxon>
        <taxon>Metazoa</taxon>
        <taxon>Ecdysozoa</taxon>
        <taxon>Nematoda</taxon>
        <taxon>Chromadorea</taxon>
        <taxon>Rhabditida</taxon>
        <taxon>Rhabditina</taxon>
        <taxon>Rhabditomorpha</taxon>
        <taxon>Strongyloidea</taxon>
        <taxon>Trichostrongylidae</taxon>
        <taxon>Trichostrongylus</taxon>
    </lineage>
</organism>
<evidence type="ECO:0000256" key="1">
    <source>
        <dbReference type="ARBA" id="ARBA00004123"/>
    </source>
</evidence>
<comment type="subcellular location">
    <subcellularLocation>
        <location evidence="1">Nucleus</location>
    </subcellularLocation>
</comment>
<dbReference type="PANTHER" id="PTHR10880:SF48">
    <property type="entry name" value="MORTALITY FACTOR 4 LIKE 2"/>
    <property type="match status" value="1"/>
</dbReference>
<feature type="domain" description="MRG" evidence="7">
    <location>
        <begin position="58"/>
        <end position="251"/>
    </location>
</feature>
<dbReference type="AlphaFoldDB" id="A0AAN8FVM5"/>
<protein>
    <submittedName>
        <fullName evidence="8">MRG domain-containing protein</fullName>
    </submittedName>
</protein>
<sequence length="254" mass="29088">AELEAAKSEKKRRSKLKEVSDTASVSSLSPPVTSRRNKVVKREPIPDVNSIKYHYGCLPQSLCDILEKDNDAVINRRLLTKLPAAYPIDVLLVEFLYTHEIDLVRRADKLIITYGDEVSCTQVNYLLQSCQMITDYFNMLLGKLLLYSSERDQYQSELLRQRLLNLNGADGSSQQMHLGSTLLPDGTVPVRHSSVYGLPHLLRLFKCLAEKFADLPQDLESIVALKLMTSEFVTFIEENREKYFSVRRDYEPQE</sequence>
<name>A0AAN8FVM5_TRICO</name>
<gene>
    <name evidence="8" type="ORF">GCK32_014385</name>
</gene>
<feature type="region of interest" description="Disordered" evidence="6">
    <location>
        <begin position="1"/>
        <end position="39"/>
    </location>
</feature>
<dbReference type="InterPro" id="IPR008676">
    <property type="entry name" value="MRG"/>
</dbReference>
<keyword evidence="9" id="KW-1185">Reference proteome</keyword>
<dbReference type="PROSITE" id="PS51640">
    <property type="entry name" value="MRG"/>
    <property type="match status" value="1"/>
</dbReference>
<evidence type="ECO:0000256" key="4">
    <source>
        <dbReference type="ARBA" id="ARBA00023163"/>
    </source>
</evidence>
<feature type="compositionally biased region" description="Polar residues" evidence="6">
    <location>
        <begin position="21"/>
        <end position="34"/>
    </location>
</feature>
<dbReference type="Proteomes" id="UP001331761">
    <property type="component" value="Unassembled WGS sequence"/>
</dbReference>
<keyword evidence="2" id="KW-0156">Chromatin regulator</keyword>
<dbReference type="GO" id="GO:0006355">
    <property type="term" value="P:regulation of DNA-templated transcription"/>
    <property type="evidence" value="ECO:0007669"/>
    <property type="project" value="InterPro"/>
</dbReference>
<dbReference type="Pfam" id="PF05712">
    <property type="entry name" value="MRG"/>
    <property type="match status" value="1"/>
</dbReference>
<evidence type="ECO:0000259" key="7">
    <source>
        <dbReference type="Pfam" id="PF05712"/>
    </source>
</evidence>
<comment type="caution">
    <text evidence="8">The sequence shown here is derived from an EMBL/GenBank/DDBJ whole genome shotgun (WGS) entry which is preliminary data.</text>
</comment>
<dbReference type="PANTHER" id="PTHR10880">
    <property type="entry name" value="MORTALITY FACTOR 4-LIKE PROTEIN"/>
    <property type="match status" value="1"/>
</dbReference>
<keyword evidence="5" id="KW-0539">Nucleus</keyword>
<evidence type="ECO:0000313" key="9">
    <source>
        <dbReference type="Proteomes" id="UP001331761"/>
    </source>
</evidence>
<evidence type="ECO:0000256" key="5">
    <source>
        <dbReference type="ARBA" id="ARBA00023242"/>
    </source>
</evidence>
<evidence type="ECO:0000256" key="6">
    <source>
        <dbReference type="SAM" id="MobiDB-lite"/>
    </source>
</evidence>
<dbReference type="InterPro" id="IPR026541">
    <property type="entry name" value="MRG_dom"/>
</dbReference>